<feature type="transmembrane region" description="Helical" evidence="1">
    <location>
        <begin position="132"/>
        <end position="152"/>
    </location>
</feature>
<evidence type="ECO:0000256" key="1">
    <source>
        <dbReference type="SAM" id="Phobius"/>
    </source>
</evidence>
<organism evidence="3 4">
    <name type="scientific">Koleobacter methoxysyntrophicus</name>
    <dbReference type="NCBI Taxonomy" id="2751313"/>
    <lineage>
        <taxon>Bacteria</taxon>
        <taxon>Bacillati</taxon>
        <taxon>Bacillota</taxon>
        <taxon>Clostridia</taxon>
        <taxon>Koleobacterales</taxon>
        <taxon>Koleobacteraceae</taxon>
        <taxon>Koleobacter</taxon>
    </lineage>
</organism>
<dbReference type="KEGG" id="kme:H0A61_01125"/>
<evidence type="ECO:0000259" key="2">
    <source>
        <dbReference type="Pfam" id="PF07670"/>
    </source>
</evidence>
<protein>
    <submittedName>
        <fullName evidence="3">Spore maturation protein A</fullName>
    </submittedName>
</protein>
<accession>A0A8A0RME2</accession>
<feature type="transmembrane region" description="Helical" evidence="1">
    <location>
        <begin position="40"/>
        <end position="57"/>
    </location>
</feature>
<feature type="transmembrane region" description="Helical" evidence="1">
    <location>
        <begin position="164"/>
        <end position="186"/>
    </location>
</feature>
<dbReference type="AlphaFoldDB" id="A0A8A0RME2"/>
<feature type="transmembrane region" description="Helical" evidence="1">
    <location>
        <begin position="91"/>
        <end position="111"/>
    </location>
</feature>
<feature type="domain" description="Nucleoside transporter/FeoB GTPase Gate" evidence="2">
    <location>
        <begin position="42"/>
        <end position="153"/>
    </location>
</feature>
<proteinExistence type="predicted"/>
<dbReference type="RefSeq" id="WP_206708983.1">
    <property type="nucleotide sequence ID" value="NZ_CP059066.1"/>
</dbReference>
<dbReference type="InterPro" id="IPR011642">
    <property type="entry name" value="Gate_dom"/>
</dbReference>
<name>A0A8A0RME2_9FIRM</name>
<dbReference type="EMBL" id="CP059066">
    <property type="protein sequence ID" value="QSQ08780.1"/>
    <property type="molecule type" value="Genomic_DNA"/>
</dbReference>
<dbReference type="Pfam" id="PF07670">
    <property type="entry name" value="Gate"/>
    <property type="match status" value="1"/>
</dbReference>
<evidence type="ECO:0000313" key="3">
    <source>
        <dbReference type="EMBL" id="QSQ08780.1"/>
    </source>
</evidence>
<keyword evidence="1" id="KW-1133">Transmembrane helix</keyword>
<keyword evidence="1" id="KW-0472">Membrane</keyword>
<reference evidence="3" key="1">
    <citation type="submission" date="2020-07" db="EMBL/GenBank/DDBJ databases">
        <title>Koleobacter methoxysyntrophicus gen. nov., sp. nov., a novel anaerobic bacterium isolated from deep subsurface oil field and proposal of Koleobacterales ord. nov. in the phylum Firmicutes.</title>
        <authorList>
            <person name="Sakamoto S."/>
            <person name="Tamaki H."/>
        </authorList>
    </citation>
    <scope>NUCLEOTIDE SEQUENCE</scope>
    <source>
        <strain evidence="3">NRmbB1</strain>
    </source>
</reference>
<keyword evidence="1" id="KW-0812">Transmembrane</keyword>
<dbReference type="Proteomes" id="UP000662904">
    <property type="component" value="Chromosome"/>
</dbReference>
<gene>
    <name evidence="3" type="primary">spmA</name>
    <name evidence="3" type="ORF">H0A61_01125</name>
</gene>
<evidence type="ECO:0000313" key="4">
    <source>
        <dbReference type="Proteomes" id="UP000662904"/>
    </source>
</evidence>
<sequence length="196" mass="20988">MNVIFSLLILTGIAYSAFHGNIDAVTQTAINSATGAIERIFAIAGIISLWLGIARIAEKSGLIEFISRVIYPFVKFLFPSIPAGHPAMGAMLMNMSANLLGFGSAATPFGLKAMAEMQKLNRDPETATEAMCTFLAINTSSITLVPTTIIGLRAANGSRNPTEVIGMILFATMCSTATAVIADLFFRTCYRIMHRS</sequence>
<keyword evidence="4" id="KW-1185">Reference proteome</keyword>